<proteinExistence type="predicted"/>
<name>A0A4R8TI62_9PEZI</name>
<feature type="compositionally biased region" description="Basic residues" evidence="1">
    <location>
        <begin position="246"/>
        <end position="256"/>
    </location>
</feature>
<feature type="compositionally biased region" description="Basic and acidic residues" evidence="1">
    <location>
        <begin position="367"/>
        <end position="386"/>
    </location>
</feature>
<sequence>MSEFVKIDFGALEDQEVPYERKKRMLDTIFYDIVPYRYEDGPRLFPAMGFYTTLLYNRNDLHDLWPFICRFHSWISFLLDDAADYALDILRKVAAALSARKFVDPVVLDMGRLSMEPPEIPELDTAVLRSIEAPHLDFGDVVSWRFTVGPRLFPDREFYFTLLSKRDDFFAVWPLVDKFHSWVYQLAFDDPEKTDLVVKALRRMRNELPGTVPEVATEVAVPGLFREPTPLMQVINTPPDESAKQHSFKKKTRARRTQQTAHQHPFLAEELKRQPTYAYSGIIRDNKHFAEVKWAYDTHLKWETRLAPEDDFSWPNTTDKEREYVEAMFNSIVNTENFFELRKARERLQRATANLGSGGGAGSKRKRDMDHDDGAESSNEDKPHGISKLDWDLVNGTKTPFQLLGTVIHHNITDVEIELLCWNLLNTAKMAQLGFPMRPPWSGQKSASSWNQFDTFQERWSAMCDELLDCKTLVHSLTRADWFARFASAPSEERGGKLTNEVLNAKRDVQNQIGREIIKEKMGAKEWQNFEDFRIRTKDGELVYDGSHLGDAAQRDLAMRRS</sequence>
<dbReference type="Proteomes" id="UP000295604">
    <property type="component" value="Unassembled WGS sequence"/>
</dbReference>
<comment type="caution">
    <text evidence="2">The sequence shown here is derived from an EMBL/GenBank/DDBJ whole genome shotgun (WGS) entry which is preliminary data.</text>
</comment>
<protein>
    <submittedName>
        <fullName evidence="2">Uncharacterized protein</fullName>
    </submittedName>
</protein>
<accession>A0A4R8TI62</accession>
<keyword evidence="3" id="KW-1185">Reference proteome</keyword>
<reference evidence="2 3" key="1">
    <citation type="submission" date="2018-11" db="EMBL/GenBank/DDBJ databases">
        <title>Genome sequence and assembly of Colletotrichum sidae.</title>
        <authorList>
            <person name="Gan P."/>
            <person name="Shirasu K."/>
        </authorList>
    </citation>
    <scope>NUCLEOTIDE SEQUENCE [LARGE SCALE GENOMIC DNA]</scope>
    <source>
        <strain evidence="2 3">CBS 518.97</strain>
    </source>
</reference>
<feature type="region of interest" description="Disordered" evidence="1">
    <location>
        <begin position="236"/>
        <end position="262"/>
    </location>
</feature>
<organism evidence="2 3">
    <name type="scientific">Colletotrichum sidae</name>
    <dbReference type="NCBI Taxonomy" id="1347389"/>
    <lineage>
        <taxon>Eukaryota</taxon>
        <taxon>Fungi</taxon>
        <taxon>Dikarya</taxon>
        <taxon>Ascomycota</taxon>
        <taxon>Pezizomycotina</taxon>
        <taxon>Sordariomycetes</taxon>
        <taxon>Hypocreomycetidae</taxon>
        <taxon>Glomerellales</taxon>
        <taxon>Glomerellaceae</taxon>
        <taxon>Colletotrichum</taxon>
        <taxon>Colletotrichum orbiculare species complex</taxon>
    </lineage>
</organism>
<feature type="region of interest" description="Disordered" evidence="1">
    <location>
        <begin position="352"/>
        <end position="386"/>
    </location>
</feature>
<dbReference type="AlphaFoldDB" id="A0A4R8TI62"/>
<evidence type="ECO:0000313" key="3">
    <source>
        <dbReference type="Proteomes" id="UP000295604"/>
    </source>
</evidence>
<evidence type="ECO:0000313" key="2">
    <source>
        <dbReference type="EMBL" id="TEA18096.1"/>
    </source>
</evidence>
<gene>
    <name evidence="2" type="ORF">C8034_v011373</name>
</gene>
<dbReference type="EMBL" id="QAPF01000072">
    <property type="protein sequence ID" value="TEA18096.1"/>
    <property type="molecule type" value="Genomic_DNA"/>
</dbReference>
<evidence type="ECO:0000256" key="1">
    <source>
        <dbReference type="SAM" id="MobiDB-lite"/>
    </source>
</evidence>